<feature type="compositionally biased region" description="Polar residues" evidence="1">
    <location>
        <begin position="635"/>
        <end position="655"/>
    </location>
</feature>
<dbReference type="PROSITE" id="PS51257">
    <property type="entry name" value="PROKAR_LIPOPROTEIN"/>
    <property type="match status" value="1"/>
</dbReference>
<evidence type="ECO:0000313" key="5">
    <source>
        <dbReference type="Proteomes" id="UP000280586"/>
    </source>
</evidence>
<sequence length="655" mass="69467">MAYRKIYWRMIAAILGTSLVLSGCSNKNNVNSESAKQIEVNPDMKISPLSVEYKESDYYIDWKKEDYTTLDLSSKNETISKSGVYEIKGTLEEGSLVVDVDKNNDSGVVYLVLNGVNISSNDSAPIYIKGAKKVVIILENGTENTIYQGSQVVVNDSNEPSAAIYSKADLSITGEGSLKVTSDYNDGITSKDDLKITNGNIEINAKSDGVVGKDLLAIEKANITIKAGKDGMRSTNDIDEGKGNIVIEDGNFTVEVDEDGIQAYGLLQISGGNFNIITAGGADLNTEIKGDMGGGMMWGKPQDPYNSQMQQVPEMPQNPQMPQTSEMPQMPQKPEMPQASEETQVAEATEEDSASNNAIQGGSLLLTNGTFNVSSYDDALHSKGDLEIQGGEYTIASGDDGIHADGTVHIVDGKIDITTSYEGIEGINFTLDGGNINLVAKDDGINVNDSNGILTINGGQIHINVSGDGVDSNGTIKMTDGMVTVDGPTNNGNGAIDYDGSLEVSGGTLIAVGSSGMAQAPNSGSQNSLLMTYSTTQAENTKIVIKDSNNKEIVSYTPSKAYNSLAISVPELQKDNTYTIYAGEEEVVSFKLSDTITYLNESGVTTQPAWGPGGGHGGMKNHGNGNQMMPPNGMEDSQQGGQMPVPSMNNENING</sequence>
<feature type="compositionally biased region" description="Polar residues" evidence="1">
    <location>
        <begin position="304"/>
        <end position="325"/>
    </location>
</feature>
<dbReference type="Pfam" id="PF14262">
    <property type="entry name" value="Cthe_2159"/>
    <property type="match status" value="1"/>
</dbReference>
<dbReference type="RefSeq" id="WP_066673755.1">
    <property type="nucleotide sequence ID" value="NZ_CABMIZ010000002.1"/>
</dbReference>
<evidence type="ECO:0000256" key="1">
    <source>
        <dbReference type="SAM" id="MobiDB-lite"/>
    </source>
</evidence>
<feature type="compositionally biased region" description="Gly residues" evidence="1">
    <location>
        <begin position="611"/>
        <end position="620"/>
    </location>
</feature>
<organism evidence="3 5">
    <name type="scientific">Clostridium septicum</name>
    <dbReference type="NCBI Taxonomy" id="1504"/>
    <lineage>
        <taxon>Bacteria</taxon>
        <taxon>Bacillati</taxon>
        <taxon>Bacillota</taxon>
        <taxon>Clostridia</taxon>
        <taxon>Eubacteriales</taxon>
        <taxon>Clostridiaceae</taxon>
        <taxon>Clostridium</taxon>
    </lineage>
</organism>
<dbReference type="Proteomes" id="UP000280586">
    <property type="component" value="Chromosome"/>
</dbReference>
<dbReference type="EMBL" id="CP023671">
    <property type="protein sequence ID" value="AYE34268.1"/>
    <property type="molecule type" value="Genomic_DNA"/>
</dbReference>
<feature type="region of interest" description="Disordered" evidence="1">
    <location>
        <begin position="300"/>
        <end position="361"/>
    </location>
</feature>
<keyword evidence="6" id="KW-1185">Reference proteome</keyword>
<accession>A0A9N7JKT7</accession>
<feature type="compositionally biased region" description="Low complexity" evidence="1">
    <location>
        <begin position="326"/>
        <end position="338"/>
    </location>
</feature>
<dbReference type="OrthoDB" id="9812829at2"/>
<protein>
    <submittedName>
        <fullName evidence="3">Carbohydrate-binding domain-containing protein</fullName>
    </submittedName>
</protein>
<dbReference type="InterPro" id="IPR025584">
    <property type="entry name" value="Cthe_2159"/>
</dbReference>
<name>A0A9N7JKT7_CLOSE</name>
<feature type="region of interest" description="Disordered" evidence="1">
    <location>
        <begin position="607"/>
        <end position="655"/>
    </location>
</feature>
<dbReference type="GeneID" id="303560478"/>
<reference evidence="4" key="2">
    <citation type="submission" date="2022-06" db="EMBL/GenBank/DDBJ databases">
        <authorList>
            <person name="Holder M.E."/>
            <person name="Ajami N.J."/>
            <person name="Petrosino J.F."/>
        </authorList>
    </citation>
    <scope>NUCLEOTIDE SEQUENCE</scope>
    <source>
        <strain evidence="4">RMA 8861</strain>
    </source>
</reference>
<evidence type="ECO:0000313" key="6">
    <source>
        <dbReference type="Proteomes" id="UP001055437"/>
    </source>
</evidence>
<gene>
    <name evidence="3" type="ORF">CP523_07295</name>
    <name evidence="4" type="ORF">NH397_15635</name>
</gene>
<reference evidence="3 5" key="1">
    <citation type="submission" date="2017-09" db="EMBL/GenBank/DDBJ databases">
        <authorList>
            <person name="Thomas P."/>
            <person name="Seyboldt C."/>
        </authorList>
    </citation>
    <scope>NUCLEOTIDE SEQUENCE [LARGE SCALE GENOMIC DNA]</scope>
    <source>
        <strain evidence="3 5">DSM 7534</strain>
    </source>
</reference>
<evidence type="ECO:0000313" key="3">
    <source>
        <dbReference type="EMBL" id="AYE34268.1"/>
    </source>
</evidence>
<evidence type="ECO:0000256" key="2">
    <source>
        <dbReference type="SAM" id="SignalP"/>
    </source>
</evidence>
<evidence type="ECO:0000313" key="4">
    <source>
        <dbReference type="EMBL" id="USS00856.1"/>
    </source>
</evidence>
<feature type="signal peptide" evidence="2">
    <location>
        <begin position="1"/>
        <end position="22"/>
    </location>
</feature>
<dbReference type="KEGG" id="csep:CP523_07295"/>
<dbReference type="EMBL" id="CP099799">
    <property type="protein sequence ID" value="USS00856.1"/>
    <property type="molecule type" value="Genomic_DNA"/>
</dbReference>
<feature type="chain" id="PRO_5040342885" evidence="2">
    <location>
        <begin position="23"/>
        <end position="655"/>
    </location>
</feature>
<dbReference type="AlphaFoldDB" id="A0A9N7JKT7"/>
<proteinExistence type="predicted"/>
<keyword evidence="2" id="KW-0732">Signal</keyword>
<dbReference type="Proteomes" id="UP001055437">
    <property type="component" value="Chromosome"/>
</dbReference>